<feature type="region of interest" description="Disordered" evidence="1">
    <location>
        <begin position="725"/>
        <end position="760"/>
    </location>
</feature>
<reference evidence="3" key="1">
    <citation type="submission" date="2022-08" db="EMBL/GenBank/DDBJ databases">
        <authorList>
            <person name="Zhang D."/>
        </authorList>
    </citation>
    <scope>NUCLEOTIDE SEQUENCE</scope>
    <source>
        <strain evidence="3">XJ19-11</strain>
    </source>
</reference>
<comment type="caution">
    <text evidence="3">The sequence shown here is derived from an EMBL/GenBank/DDBJ whole genome shotgun (WGS) entry which is preliminary data.</text>
</comment>
<feature type="chain" id="PRO_5040870934" evidence="2">
    <location>
        <begin position="24"/>
        <end position="877"/>
    </location>
</feature>
<dbReference type="RefSeq" id="WP_258422166.1">
    <property type="nucleotide sequence ID" value="NZ_JANSUY010000002.1"/>
</dbReference>
<keyword evidence="4" id="KW-1185">Reference proteome</keyword>
<gene>
    <name evidence="3" type="ORF">NU887_04505</name>
</gene>
<evidence type="ECO:0000256" key="2">
    <source>
        <dbReference type="SAM" id="SignalP"/>
    </source>
</evidence>
<protein>
    <submittedName>
        <fullName evidence="3">Gliding motility protein</fullName>
    </submittedName>
</protein>
<accession>A0A9X2SZC8</accession>
<evidence type="ECO:0000313" key="4">
    <source>
        <dbReference type="Proteomes" id="UP001142175"/>
    </source>
</evidence>
<evidence type="ECO:0000256" key="1">
    <source>
        <dbReference type="SAM" id="MobiDB-lite"/>
    </source>
</evidence>
<keyword evidence="2" id="KW-0732">Signal</keyword>
<feature type="compositionally biased region" description="Acidic residues" evidence="1">
    <location>
        <begin position="725"/>
        <end position="753"/>
    </location>
</feature>
<feature type="signal peptide" evidence="2">
    <location>
        <begin position="1"/>
        <end position="23"/>
    </location>
</feature>
<dbReference type="Proteomes" id="UP001142175">
    <property type="component" value="Unassembled WGS sequence"/>
</dbReference>
<proteinExistence type="predicted"/>
<dbReference type="PROSITE" id="PS51257">
    <property type="entry name" value="PROKAR_LIPOPROTEIN"/>
    <property type="match status" value="1"/>
</dbReference>
<sequence length="877" mass="101088">MNKFIFFILFLFSLGLLSCSSEKNTFTNRLFHNTTAKYNAYYYADAKIRELETGIANNHREDFSQVLPVFYTIDSAFIDSNEELLEEVRSFSSKAVDWHRISKWVGPSYFLIGMADYYEAKFDDASNTFKYLNVNGKKKDIRHKSLIQLMRLFTDLDNFDDAAYVIDFLSKESGISAENKFQLYKTLAYYYHKRGELNGKIGALDKSLIYTKDKKEKSRINFILGQLYQREGIDALAYDYYLKSGKGNPPYERAFFAQLYAQQVAELNQTKDIDKVRNYFDGLYKDSKNKDLKDVILFEKANFELKQGEVEAAEKLLIRAAKEESQNPIQKGYIYEKLAMINFDKKNDFRAAKFYLDSALANFRPTDPLFDDITDRKEILDKYVFHYDIVTKNDSLLLLADLSLEAQTLIAENFIKQEEERLLSEAAALEDKKATGIFDNLLAFGGRGGSGESFYFDNSLAIQQGSIDFNRNWGNRPLQDNWRRTSQNFQTSSTRPVEVTATPSDSVNTEENPILSQIPSKEELLSKIPSNPDQIKEMKLELERSYFELGKILFFDLKNPPISIENLESLITKYPNTIKKPEAYYILYLANKETGGNTDIFAQRLNREFPDSPFTMSVNNPDQASGNVAFLESSRSYKQAYELYYNGQYADAKALVRSTLEAHPLTANTDRLLLLDIMITGKTEEISRFQERLENYIQTTEDEGLAEMARKMLGTFKVDEEQAEAEVSEETETQTEEETIAEEGVAEEAEAEPESPYKNNPNQTHIFVIVLDADKSGESKNLLADLEKFHNENFQGSRLRTGNMNLSRENTIFIVSPFISAQKGIEYREKFLEGFDNASMTDEDKANCFLISIENFQELNKRKNLDEYRSFYNNTYY</sequence>
<dbReference type="Gene3D" id="1.25.40.10">
    <property type="entry name" value="Tetratricopeptide repeat domain"/>
    <property type="match status" value="2"/>
</dbReference>
<dbReference type="InterPro" id="IPR011990">
    <property type="entry name" value="TPR-like_helical_dom_sf"/>
</dbReference>
<evidence type="ECO:0000313" key="3">
    <source>
        <dbReference type="EMBL" id="MCR9014283.1"/>
    </source>
</evidence>
<dbReference type="AlphaFoldDB" id="A0A9X2SZC8"/>
<organism evidence="3 4">
    <name type="scientific">Aquiflexum gelatinilyticum</name>
    <dbReference type="NCBI Taxonomy" id="2961943"/>
    <lineage>
        <taxon>Bacteria</taxon>
        <taxon>Pseudomonadati</taxon>
        <taxon>Bacteroidota</taxon>
        <taxon>Cytophagia</taxon>
        <taxon>Cytophagales</taxon>
        <taxon>Cyclobacteriaceae</taxon>
        <taxon>Aquiflexum</taxon>
    </lineage>
</organism>
<name>A0A9X2SZC8_9BACT</name>
<dbReference type="EMBL" id="JANSUY010000002">
    <property type="protein sequence ID" value="MCR9014283.1"/>
    <property type="molecule type" value="Genomic_DNA"/>
</dbReference>
<dbReference type="SUPFAM" id="SSF48452">
    <property type="entry name" value="TPR-like"/>
    <property type="match status" value="1"/>
</dbReference>
<feature type="region of interest" description="Disordered" evidence="1">
    <location>
        <begin position="487"/>
        <end position="511"/>
    </location>
</feature>